<keyword evidence="3 6" id="KW-0812">Transmembrane</keyword>
<feature type="transmembrane region" description="Helical" evidence="6">
    <location>
        <begin position="372"/>
        <end position="393"/>
    </location>
</feature>
<dbReference type="AlphaFoldDB" id="A0A1Y6HK08"/>
<keyword evidence="2" id="KW-0813">Transport</keyword>
<feature type="transmembrane region" description="Helical" evidence="6">
    <location>
        <begin position="196"/>
        <end position="217"/>
    </location>
</feature>
<feature type="transmembrane region" description="Helical" evidence="6">
    <location>
        <begin position="318"/>
        <end position="338"/>
    </location>
</feature>
<dbReference type="Pfam" id="PF00324">
    <property type="entry name" value="AA_permease"/>
    <property type="match status" value="1"/>
</dbReference>
<comment type="subcellular location">
    <subcellularLocation>
        <location evidence="1">Membrane</location>
        <topology evidence="1">Multi-pass membrane protein</topology>
    </subcellularLocation>
</comment>
<name>A0A1Y6HK08_9XANT</name>
<feature type="transmembrane region" description="Helical" evidence="6">
    <location>
        <begin position="237"/>
        <end position="262"/>
    </location>
</feature>
<keyword evidence="10" id="KW-1185">Reference proteome</keyword>
<dbReference type="Proteomes" id="UP000195953">
    <property type="component" value="Chromosome 1"/>
</dbReference>
<feature type="transmembrane region" description="Helical" evidence="6">
    <location>
        <begin position="54"/>
        <end position="75"/>
    </location>
</feature>
<dbReference type="PIRSF" id="PIRSF006060">
    <property type="entry name" value="AA_transporter"/>
    <property type="match status" value="1"/>
</dbReference>
<feature type="transmembrane region" description="Helical" evidence="6">
    <location>
        <begin position="274"/>
        <end position="298"/>
    </location>
</feature>
<dbReference type="Proteomes" id="UP000195877">
    <property type="component" value="Chromosome 1"/>
</dbReference>
<evidence type="ECO:0000256" key="4">
    <source>
        <dbReference type="ARBA" id="ARBA00022989"/>
    </source>
</evidence>
<feature type="transmembrane region" description="Helical" evidence="6">
    <location>
        <begin position="81"/>
        <end position="107"/>
    </location>
</feature>
<evidence type="ECO:0000256" key="1">
    <source>
        <dbReference type="ARBA" id="ARBA00004141"/>
    </source>
</evidence>
<evidence type="ECO:0000256" key="2">
    <source>
        <dbReference type="ARBA" id="ARBA00022448"/>
    </source>
</evidence>
<reference evidence="9 11" key="1">
    <citation type="submission" date="2017-05" db="EMBL/GenBank/DDBJ databases">
        <authorList>
            <person name="Song R."/>
            <person name="Chenine A.L."/>
            <person name="Ruprecht R.M."/>
        </authorList>
    </citation>
    <scope>NUCLEOTIDE SEQUENCE [LARGE SCALE GENOMIC DNA]</scope>
    <source>
        <strain evidence="9">PD5205</strain>
    </source>
</reference>
<organism evidence="9 11">
    <name type="scientific">Xanthomonas fragariae</name>
    <dbReference type="NCBI Taxonomy" id="48664"/>
    <lineage>
        <taxon>Bacteria</taxon>
        <taxon>Pseudomonadati</taxon>
        <taxon>Pseudomonadota</taxon>
        <taxon>Gammaproteobacteria</taxon>
        <taxon>Lysobacterales</taxon>
        <taxon>Lysobacteraceae</taxon>
        <taxon>Xanthomonas</taxon>
    </lineage>
</organism>
<keyword evidence="4 6" id="KW-1133">Transmembrane helix</keyword>
<dbReference type="InterPro" id="IPR004841">
    <property type="entry name" value="AA-permease/SLC12A_dom"/>
</dbReference>
<feature type="transmembrane region" description="Helical" evidence="6">
    <location>
        <begin position="469"/>
        <end position="492"/>
    </location>
</feature>
<feature type="transmembrane region" description="Helical" evidence="6">
    <location>
        <begin position="399"/>
        <end position="422"/>
    </location>
</feature>
<feature type="transmembrane region" description="Helical" evidence="6">
    <location>
        <begin position="128"/>
        <end position="156"/>
    </location>
</feature>
<evidence type="ECO:0000313" key="9">
    <source>
        <dbReference type="EMBL" id="SMR03818.1"/>
    </source>
</evidence>
<reference evidence="8 10" key="2">
    <citation type="submission" date="2017-05" db="EMBL/GenBank/DDBJ databases">
        <authorList>
            <person name="Blom J."/>
        </authorList>
    </citation>
    <scope>NUCLEOTIDE SEQUENCE [LARGE SCALE GENOMIC DNA]</scope>
    <source>
        <strain evidence="8">PD885</strain>
    </source>
</reference>
<keyword evidence="5 6" id="KW-0472">Membrane</keyword>
<dbReference type="PANTHER" id="PTHR43495:SF5">
    <property type="entry name" value="GAMMA-AMINOBUTYRIC ACID PERMEASE"/>
    <property type="match status" value="1"/>
</dbReference>
<gene>
    <name evidence="9" type="primary">mmuP</name>
    <name evidence="8" type="synonym">rocC</name>
    <name evidence="9" type="ORF">PD5205_02527</name>
    <name evidence="8" type="ORF">PD885_01467</name>
</gene>
<evidence type="ECO:0000256" key="5">
    <source>
        <dbReference type="ARBA" id="ARBA00023136"/>
    </source>
</evidence>
<evidence type="ECO:0000259" key="7">
    <source>
        <dbReference type="Pfam" id="PF00324"/>
    </source>
</evidence>
<dbReference type="eggNOG" id="COG0833">
    <property type="taxonomic scope" value="Bacteria"/>
</dbReference>
<dbReference type="STRING" id="48664.BER92_12180"/>
<dbReference type="EMBL" id="LT853882">
    <property type="protein sequence ID" value="SMQ98717.1"/>
    <property type="molecule type" value="Genomic_DNA"/>
</dbReference>
<dbReference type="EMBL" id="LT853885">
    <property type="protein sequence ID" value="SMR03818.1"/>
    <property type="molecule type" value="Genomic_DNA"/>
</dbReference>
<evidence type="ECO:0000256" key="6">
    <source>
        <dbReference type="SAM" id="Phobius"/>
    </source>
</evidence>
<dbReference type="GO" id="GO:0055085">
    <property type="term" value="P:transmembrane transport"/>
    <property type="evidence" value="ECO:0007669"/>
    <property type="project" value="InterPro"/>
</dbReference>
<feature type="transmembrane region" description="Helical" evidence="6">
    <location>
        <begin position="162"/>
        <end position="184"/>
    </location>
</feature>
<evidence type="ECO:0000313" key="8">
    <source>
        <dbReference type="EMBL" id="SMQ98717.1"/>
    </source>
</evidence>
<evidence type="ECO:0000256" key="3">
    <source>
        <dbReference type="ARBA" id="ARBA00022692"/>
    </source>
</evidence>
<dbReference type="Gene3D" id="1.20.1740.10">
    <property type="entry name" value="Amino acid/polyamine transporter I"/>
    <property type="match status" value="1"/>
</dbReference>
<dbReference type="InterPro" id="IPR004840">
    <property type="entry name" value="Amino_acid_permease_CS"/>
</dbReference>
<proteinExistence type="predicted"/>
<dbReference type="GO" id="GO:0006865">
    <property type="term" value="P:amino acid transport"/>
    <property type="evidence" value="ECO:0007669"/>
    <property type="project" value="InterPro"/>
</dbReference>
<protein>
    <submittedName>
        <fullName evidence="8">Amino-acid permease RocC</fullName>
    </submittedName>
    <submittedName>
        <fullName evidence="9">Putative S-methylmethionine transporter</fullName>
    </submittedName>
</protein>
<sequence length="498" mass="53474">MPMSGRAAPRLATTWLCSPAWYGRMVRHPSATPMPEPSSTAAPQFQRSMQVRHLVMLSLGGVIGTGLFFNTGYIIASTGALGTVIAYLIGALVVYLVMQCLGELAVAMPQTGAFHVYAARYLGPATGYVVAWLYWLTWTVALGSSLTAAAFCMQYWFSHSPVWPWCLLFCALIFGLNTVSARWFAEGEFWFSLIKVITILVFIVLGGAAVIGVLPLADGSPTPGLRHLRADGWFAQGMLPILMTMVAVNFAFSGTELIGVAAGETEQPARAIPLAIRTTLVRLVVMFVGTVLVLAALLPAEQAAVETSPFVRAFELLGIPYAADILNAVILTAILSAANSGLYAAARMLWSLANEGTLPSGLARLTRRGIPLPALVLSMLGGLLALLTGVYAADTVFVAISAVSGFAVVVVWLSICASHYCFRRQLLRDGIALDTLAYRAPWYPWTPILGFSLCLLACIGLAFDPQQRIALWCGIPFVALCYGAHALTQWLAARRQHA</sequence>
<accession>A0A1Y6HK08</accession>
<dbReference type="NCBIfam" id="NF008484">
    <property type="entry name" value="PRK11387.1"/>
    <property type="match status" value="1"/>
</dbReference>
<evidence type="ECO:0000313" key="11">
    <source>
        <dbReference type="Proteomes" id="UP000195953"/>
    </source>
</evidence>
<dbReference type="PANTHER" id="PTHR43495">
    <property type="entry name" value="GABA PERMEASE"/>
    <property type="match status" value="1"/>
</dbReference>
<evidence type="ECO:0000313" key="10">
    <source>
        <dbReference type="Proteomes" id="UP000195877"/>
    </source>
</evidence>
<dbReference type="PROSITE" id="PS00218">
    <property type="entry name" value="AMINO_ACID_PERMEASE_1"/>
    <property type="match status" value="1"/>
</dbReference>
<feature type="domain" description="Amino acid permease/ SLC12A" evidence="7">
    <location>
        <begin position="53"/>
        <end position="484"/>
    </location>
</feature>
<dbReference type="FunFam" id="1.20.1740.10:FF:000001">
    <property type="entry name" value="Amino acid permease"/>
    <property type="match status" value="1"/>
</dbReference>
<dbReference type="GO" id="GO:0016020">
    <property type="term" value="C:membrane"/>
    <property type="evidence" value="ECO:0007669"/>
    <property type="project" value="UniProtKB-SubCell"/>
</dbReference>
<feature type="transmembrane region" description="Helical" evidence="6">
    <location>
        <begin position="442"/>
        <end position="463"/>
    </location>
</feature>